<keyword evidence="5" id="KW-0411">Iron-sulfur</keyword>
<organism evidence="7 8">
    <name type="scientific">Anaerosolibacter carboniphilus</name>
    <dbReference type="NCBI Taxonomy" id="1417629"/>
    <lineage>
        <taxon>Bacteria</taxon>
        <taxon>Bacillati</taxon>
        <taxon>Bacillota</taxon>
        <taxon>Clostridia</taxon>
        <taxon>Peptostreptococcales</taxon>
        <taxon>Thermotaleaceae</taxon>
        <taxon>Anaerosolibacter</taxon>
    </lineage>
</organism>
<evidence type="ECO:0000256" key="5">
    <source>
        <dbReference type="ARBA" id="ARBA00023014"/>
    </source>
</evidence>
<dbReference type="GO" id="GO:0005886">
    <property type="term" value="C:plasma membrane"/>
    <property type="evidence" value="ECO:0007669"/>
    <property type="project" value="TreeGrafter"/>
</dbReference>
<keyword evidence="1" id="KW-0004">4Fe-4S</keyword>
<reference evidence="7 8" key="1">
    <citation type="submission" date="2020-08" db="EMBL/GenBank/DDBJ databases">
        <title>Genomic Encyclopedia of Type Strains, Phase IV (KMG-IV): sequencing the most valuable type-strain genomes for metagenomic binning, comparative biology and taxonomic classification.</title>
        <authorList>
            <person name="Goeker M."/>
        </authorList>
    </citation>
    <scope>NUCLEOTIDE SEQUENCE [LARGE SCALE GENOMIC DNA]</scope>
    <source>
        <strain evidence="7 8">DSM 103526</strain>
    </source>
</reference>
<evidence type="ECO:0000313" key="8">
    <source>
        <dbReference type="Proteomes" id="UP000579281"/>
    </source>
</evidence>
<dbReference type="PANTHER" id="PTHR43255:SF1">
    <property type="entry name" value="IRON-SULFUR-BINDING OXIDOREDUCTASE FADF-RELATED"/>
    <property type="match status" value="1"/>
</dbReference>
<dbReference type="SUPFAM" id="SSF46548">
    <property type="entry name" value="alpha-helical ferredoxin"/>
    <property type="match status" value="1"/>
</dbReference>
<dbReference type="PANTHER" id="PTHR43255">
    <property type="entry name" value="IRON-SULFUR-BINDING OXIDOREDUCTASE FADF-RELATED-RELATED"/>
    <property type="match status" value="1"/>
</dbReference>
<evidence type="ECO:0000256" key="3">
    <source>
        <dbReference type="ARBA" id="ARBA00023002"/>
    </source>
</evidence>
<dbReference type="Pfam" id="PF13183">
    <property type="entry name" value="Fer4_8"/>
    <property type="match status" value="1"/>
</dbReference>
<dbReference type="Gene3D" id="3.30.70.3270">
    <property type="match status" value="1"/>
</dbReference>
<proteinExistence type="predicted"/>
<name>A0A841KZG5_9FIRM</name>
<evidence type="ECO:0000256" key="2">
    <source>
        <dbReference type="ARBA" id="ARBA00022723"/>
    </source>
</evidence>
<protein>
    <submittedName>
        <fullName evidence="7">Fe-S oxidoreductase</fullName>
    </submittedName>
</protein>
<dbReference type="Pfam" id="PF02754">
    <property type="entry name" value="CCG"/>
    <property type="match status" value="2"/>
</dbReference>
<sequence>MQIKFDSEVSKLLKEEKEKCIGCKLCMKNCPMLGQYCKTPKELLSRMDEGQQVEVIIPYSCALCGYCTQVCPKQVDLNKVFFKLRMNIVRDTGRVPETINYRPVQFHQKSSFSKLFTTEVTGLEAGKKRSVFFPGCSLTAYNPDLVMKTYDYLREKRPETGIMMNCCGKPTYSMGDMKSFHRFYATVQSSFDVQGVDEIIVACQNCYKTMTQYSPKQKVTSLWEVIAELGIPEDKMNRGKSIPITFAIHDPCPTRKETNIHDSIRKITLELGLKIREMEFSRENTLCCGSGGMLGITNKDLAIHQMKKRANQTEEDYIVTYCEECVESMKHGGKKAIHILDFLFDDEIYLKKIYHQGQLSTLKKWSNRYVAKRKVKKLKLGGRVSGNQKR</sequence>
<dbReference type="InterPro" id="IPR017896">
    <property type="entry name" value="4Fe4S_Fe-S-bd"/>
</dbReference>
<keyword evidence="3" id="KW-0560">Oxidoreductase</keyword>
<dbReference type="RefSeq" id="WP_184309878.1">
    <property type="nucleotide sequence ID" value="NZ_JACHEN010000008.1"/>
</dbReference>
<keyword evidence="8" id="KW-1185">Reference proteome</keyword>
<dbReference type="PROSITE" id="PS51379">
    <property type="entry name" value="4FE4S_FER_2"/>
    <property type="match status" value="2"/>
</dbReference>
<dbReference type="GO" id="GO:0046872">
    <property type="term" value="F:metal ion binding"/>
    <property type="evidence" value="ECO:0007669"/>
    <property type="project" value="UniProtKB-KW"/>
</dbReference>
<feature type="domain" description="4Fe-4S ferredoxin-type" evidence="6">
    <location>
        <begin position="52"/>
        <end position="80"/>
    </location>
</feature>
<dbReference type="AlphaFoldDB" id="A0A841KZG5"/>
<keyword evidence="2" id="KW-0479">Metal-binding</keyword>
<dbReference type="InterPro" id="IPR004017">
    <property type="entry name" value="Cys_rich_dom"/>
</dbReference>
<accession>A0A841KZG5</accession>
<dbReference type="InterPro" id="IPR051460">
    <property type="entry name" value="HdrC_iron-sulfur_subunit"/>
</dbReference>
<evidence type="ECO:0000259" key="6">
    <source>
        <dbReference type="PROSITE" id="PS51379"/>
    </source>
</evidence>
<dbReference type="InterPro" id="IPR017900">
    <property type="entry name" value="4Fe4S_Fe_S_CS"/>
</dbReference>
<dbReference type="GO" id="GO:0016491">
    <property type="term" value="F:oxidoreductase activity"/>
    <property type="evidence" value="ECO:0007669"/>
    <property type="project" value="UniProtKB-KW"/>
</dbReference>
<feature type="domain" description="4Fe-4S ferredoxin-type" evidence="6">
    <location>
        <begin position="11"/>
        <end position="41"/>
    </location>
</feature>
<dbReference type="EMBL" id="JACHEN010000008">
    <property type="protein sequence ID" value="MBB6215515.1"/>
    <property type="molecule type" value="Genomic_DNA"/>
</dbReference>
<gene>
    <name evidence="7" type="ORF">HNQ80_001604</name>
</gene>
<dbReference type="GO" id="GO:0051539">
    <property type="term" value="F:4 iron, 4 sulfur cluster binding"/>
    <property type="evidence" value="ECO:0007669"/>
    <property type="project" value="UniProtKB-KW"/>
</dbReference>
<evidence type="ECO:0000256" key="4">
    <source>
        <dbReference type="ARBA" id="ARBA00023004"/>
    </source>
</evidence>
<evidence type="ECO:0000313" key="7">
    <source>
        <dbReference type="EMBL" id="MBB6215515.1"/>
    </source>
</evidence>
<dbReference type="PROSITE" id="PS00198">
    <property type="entry name" value="4FE4S_FER_1"/>
    <property type="match status" value="2"/>
</dbReference>
<keyword evidence="4" id="KW-0408">Iron</keyword>
<dbReference type="Proteomes" id="UP000579281">
    <property type="component" value="Unassembled WGS sequence"/>
</dbReference>
<comment type="caution">
    <text evidence="7">The sequence shown here is derived from an EMBL/GenBank/DDBJ whole genome shotgun (WGS) entry which is preliminary data.</text>
</comment>
<evidence type="ECO:0000256" key="1">
    <source>
        <dbReference type="ARBA" id="ARBA00022485"/>
    </source>
</evidence>